<dbReference type="GO" id="GO:0016747">
    <property type="term" value="F:acyltransferase activity, transferring groups other than amino-acyl groups"/>
    <property type="evidence" value="ECO:0007669"/>
    <property type="project" value="InterPro"/>
</dbReference>
<dbReference type="InterPro" id="IPR002656">
    <property type="entry name" value="Acyl_transf_3_dom"/>
</dbReference>
<proteinExistence type="predicted"/>
<dbReference type="PANTHER" id="PTHR23028">
    <property type="entry name" value="ACETYLTRANSFERASE"/>
    <property type="match status" value="1"/>
</dbReference>
<dbReference type="InterPro" id="IPR043968">
    <property type="entry name" value="SGNH"/>
</dbReference>
<sequence>MGGYIGVDIFFVISGYLITTIILSDMNKGKFSIVTFYERRARRILPALFFVMFCCLPFAWFWLLPNHFKNFSRSLIAVSSFSSNFFFWKQSGYFSTAAELKPLLHTWSLSVEEQYYILFPLFLMALWRLRKRLIFGSLIAVCLISLVLSQWGAYHEPATTFFLLHTRAWEIAIGAIIAFYFLYKREQVELITSHRIPSELFGSLGLALICYSIFAFNKTTPFPSLYALVPTIGTALIIIFSNSKTFVGRLLSTKIMVGIGLLSYSAYLWHQPLFVFARHRSLQNPSVSLLLLLSVFSIVLAYLSWRFVEVPFRNKITFDKKKIFTFSLIGSIFFITFGFTGKYTNGFIFRSPDSANMSKYVEECSNAGIGCMDNLTKNSSVSSACKIGQINKKPSFMIFGDSHAGSFIAELNNVSKSIDISGLNYTYSSCPPLMLGKHVVKDPTYDVCEDLRASFFSNLDTDSIPNYVILTQRWTLMMEQVRYQNQEGGNEYGEDYIFTNEYTESLGYQNALEKDFVDSVTKIIESGRKVILIYPIPEMGWNVPDLLMKNKFIYKDINSALASTSYDAFKKRNFRTYQALDKIVENKNLIRIYPEKLFCNNYIDGRCIAHIDGVPLYYDDDHLSFKGTKMILDDILAKTKNFTN</sequence>
<feature type="transmembrane region" description="Helical" evidence="1">
    <location>
        <begin position="133"/>
        <end position="154"/>
    </location>
</feature>
<dbReference type="Pfam" id="PF19040">
    <property type="entry name" value="SGNH"/>
    <property type="match status" value="1"/>
</dbReference>
<feature type="domain" description="Acyltransferase 3" evidence="2">
    <location>
        <begin position="3"/>
        <end position="305"/>
    </location>
</feature>
<organism evidence="4 5">
    <name type="scientific">Desulfuromonas soudanensis</name>
    <dbReference type="NCBI Taxonomy" id="1603606"/>
    <lineage>
        <taxon>Bacteria</taxon>
        <taxon>Pseudomonadati</taxon>
        <taxon>Thermodesulfobacteriota</taxon>
        <taxon>Desulfuromonadia</taxon>
        <taxon>Desulfuromonadales</taxon>
        <taxon>Desulfuromonadaceae</taxon>
        <taxon>Desulfuromonas</taxon>
    </lineage>
</organism>
<feature type="transmembrane region" description="Helical" evidence="1">
    <location>
        <begin position="44"/>
        <end position="64"/>
    </location>
</feature>
<accession>A0A0M4DIQ0</accession>
<dbReference type="InterPro" id="IPR050879">
    <property type="entry name" value="Acyltransferase_3"/>
</dbReference>
<gene>
    <name evidence="4" type="ORF">DSOUD_2364</name>
</gene>
<dbReference type="RefSeq" id="WP_157671856.1">
    <property type="nucleotide sequence ID" value="NZ_CP010802.1"/>
</dbReference>
<feature type="transmembrane region" description="Helical" evidence="1">
    <location>
        <begin position="287"/>
        <end position="303"/>
    </location>
</feature>
<dbReference type="Proteomes" id="UP000057158">
    <property type="component" value="Chromosome"/>
</dbReference>
<dbReference type="KEGG" id="des:DSOUD_2364"/>
<reference evidence="4 5" key="1">
    <citation type="submission" date="2015-07" db="EMBL/GenBank/DDBJ databases">
        <title>Isolation and Genomic Characterization of a Novel Halophilic Metal-Reducing Deltaproteobacterium from the Deep Subsurface.</title>
        <authorList>
            <person name="Badalamenti J.P."/>
            <person name="Summers Z.M."/>
            <person name="Gralnick J.A."/>
            <person name="Bond D.R."/>
        </authorList>
    </citation>
    <scope>NUCLEOTIDE SEQUENCE [LARGE SCALE GENOMIC DNA]</scope>
    <source>
        <strain evidence="4 5">WTL</strain>
    </source>
</reference>
<feature type="domain" description="SGNH" evidence="3">
    <location>
        <begin position="381"/>
        <end position="633"/>
    </location>
</feature>
<dbReference type="EMBL" id="CP010802">
    <property type="protein sequence ID" value="ALC17125.1"/>
    <property type="molecule type" value="Genomic_DNA"/>
</dbReference>
<dbReference type="OrthoDB" id="5501619at2"/>
<evidence type="ECO:0008006" key="6">
    <source>
        <dbReference type="Google" id="ProtNLM"/>
    </source>
</evidence>
<keyword evidence="5" id="KW-1185">Reference proteome</keyword>
<dbReference type="GO" id="GO:0016020">
    <property type="term" value="C:membrane"/>
    <property type="evidence" value="ECO:0007669"/>
    <property type="project" value="TreeGrafter"/>
</dbReference>
<dbReference type="Pfam" id="PF01757">
    <property type="entry name" value="Acyl_transf_3"/>
    <property type="match status" value="1"/>
</dbReference>
<feature type="transmembrane region" description="Helical" evidence="1">
    <location>
        <begin position="222"/>
        <end position="240"/>
    </location>
</feature>
<protein>
    <recommendedName>
        <fullName evidence="6">Acyltransferase</fullName>
    </recommendedName>
</protein>
<feature type="transmembrane region" description="Helical" evidence="1">
    <location>
        <begin position="195"/>
        <end position="216"/>
    </location>
</feature>
<dbReference type="PATRIC" id="fig|1603606.3.peg.2562"/>
<evidence type="ECO:0000259" key="2">
    <source>
        <dbReference type="Pfam" id="PF01757"/>
    </source>
</evidence>
<keyword evidence="1" id="KW-1133">Transmembrane helix</keyword>
<evidence type="ECO:0000313" key="5">
    <source>
        <dbReference type="Proteomes" id="UP000057158"/>
    </source>
</evidence>
<name>A0A0M4DIQ0_9BACT</name>
<evidence type="ECO:0000259" key="3">
    <source>
        <dbReference type="Pfam" id="PF19040"/>
    </source>
</evidence>
<feature type="transmembrane region" description="Helical" evidence="1">
    <location>
        <begin position="247"/>
        <end position="267"/>
    </location>
</feature>
<evidence type="ECO:0000313" key="4">
    <source>
        <dbReference type="EMBL" id="ALC17125.1"/>
    </source>
</evidence>
<feature type="transmembrane region" description="Helical" evidence="1">
    <location>
        <begin position="6"/>
        <end position="23"/>
    </location>
</feature>
<evidence type="ECO:0000256" key="1">
    <source>
        <dbReference type="SAM" id="Phobius"/>
    </source>
</evidence>
<feature type="transmembrane region" description="Helical" evidence="1">
    <location>
        <begin position="323"/>
        <end position="341"/>
    </location>
</feature>
<dbReference type="STRING" id="1603606.DSOUD_2364"/>
<dbReference type="AlphaFoldDB" id="A0A0M4DIQ0"/>
<dbReference type="GO" id="GO:0009103">
    <property type="term" value="P:lipopolysaccharide biosynthetic process"/>
    <property type="evidence" value="ECO:0007669"/>
    <property type="project" value="TreeGrafter"/>
</dbReference>
<keyword evidence="1" id="KW-0472">Membrane</keyword>
<dbReference type="PANTHER" id="PTHR23028:SF53">
    <property type="entry name" value="ACYL_TRANSF_3 DOMAIN-CONTAINING PROTEIN"/>
    <property type="match status" value="1"/>
</dbReference>
<keyword evidence="1" id="KW-0812">Transmembrane</keyword>
<feature type="transmembrane region" description="Helical" evidence="1">
    <location>
        <begin position="166"/>
        <end position="183"/>
    </location>
</feature>